<reference evidence="2 3" key="1">
    <citation type="submission" date="2024-09" db="EMBL/GenBank/DDBJ databases">
        <authorList>
            <person name="Sun Q."/>
            <person name="Mori K."/>
        </authorList>
    </citation>
    <scope>NUCLEOTIDE SEQUENCE [LARGE SCALE GENOMIC DNA]</scope>
    <source>
        <strain evidence="2 3">ATCC 51272</strain>
    </source>
</reference>
<dbReference type="RefSeq" id="WP_027951825.1">
    <property type="nucleotide sequence ID" value="NZ_JADU01000008.1"/>
</dbReference>
<dbReference type="Gene3D" id="3.90.550.10">
    <property type="entry name" value="Spore Coat Polysaccharide Biosynthesis Protein SpsA, Chain A"/>
    <property type="match status" value="1"/>
</dbReference>
<dbReference type="Proteomes" id="UP001589688">
    <property type="component" value="Unassembled WGS sequence"/>
</dbReference>
<dbReference type="InterPro" id="IPR029044">
    <property type="entry name" value="Nucleotide-diphossugar_trans"/>
</dbReference>
<organism evidence="2 3">
    <name type="scientific">Hallella seregens ATCC 51272</name>
    <dbReference type="NCBI Taxonomy" id="1336250"/>
    <lineage>
        <taxon>Bacteria</taxon>
        <taxon>Pseudomonadati</taxon>
        <taxon>Bacteroidota</taxon>
        <taxon>Bacteroidia</taxon>
        <taxon>Bacteroidales</taxon>
        <taxon>Prevotellaceae</taxon>
        <taxon>Hallella</taxon>
    </lineage>
</organism>
<sequence length="313" mass="36617">MRNSQEHHSVKFSFVLPAWKDRYLAEAVRSILRQDYRNFELIVVDDCSPEPLGEIMKEFRDNRVVYHRNEKNLGGRNLVGQWNRCLQYASGEYVVLATDDDLYEPTFLSAFVPLIEKYPKVELFRARILQTDAHGTIKEIDRCYKEYLTKDEFAYHMLHGMKGGIPHYIFKRQALMAKGGFVDFPKAWASDDATAIMMAGHGVVNSQEHLVRFRWSSINISSDSKCAPEKVEARLKLGQWLKDNLQPIERDTEWNRFLARHVDDYLSLYNKLTLISTMKHLPLAQKMSCLRIIIKRSELTTKDKLSIIRRTLW</sequence>
<dbReference type="PANTHER" id="PTHR22916">
    <property type="entry name" value="GLYCOSYLTRANSFERASE"/>
    <property type="match status" value="1"/>
</dbReference>
<dbReference type="CDD" id="cd00761">
    <property type="entry name" value="Glyco_tranf_GTA_type"/>
    <property type="match status" value="1"/>
</dbReference>
<gene>
    <name evidence="2" type="ORF">ACFFK8_03340</name>
</gene>
<proteinExistence type="predicted"/>
<feature type="domain" description="Glycosyltransferase 2-like" evidence="1">
    <location>
        <begin position="15"/>
        <end position="121"/>
    </location>
</feature>
<keyword evidence="3" id="KW-1185">Reference proteome</keyword>
<dbReference type="SUPFAM" id="SSF53448">
    <property type="entry name" value="Nucleotide-diphospho-sugar transferases"/>
    <property type="match status" value="1"/>
</dbReference>
<evidence type="ECO:0000313" key="3">
    <source>
        <dbReference type="Proteomes" id="UP001589688"/>
    </source>
</evidence>
<dbReference type="InterPro" id="IPR001173">
    <property type="entry name" value="Glyco_trans_2-like"/>
</dbReference>
<protein>
    <submittedName>
        <fullName evidence="2">Glycosyltransferase family 2 protein</fullName>
    </submittedName>
</protein>
<dbReference type="PANTHER" id="PTHR22916:SF3">
    <property type="entry name" value="UDP-GLCNAC:BETAGAL BETA-1,3-N-ACETYLGLUCOSAMINYLTRANSFERASE-LIKE PROTEIN 1"/>
    <property type="match status" value="1"/>
</dbReference>
<dbReference type="EMBL" id="JBHLZF010000001">
    <property type="protein sequence ID" value="MFB9896871.1"/>
    <property type="molecule type" value="Genomic_DNA"/>
</dbReference>
<name>A0ABV5ZKU3_9BACT</name>
<accession>A0ABV5ZKU3</accession>
<dbReference type="Pfam" id="PF00535">
    <property type="entry name" value="Glycos_transf_2"/>
    <property type="match status" value="1"/>
</dbReference>
<comment type="caution">
    <text evidence="2">The sequence shown here is derived from an EMBL/GenBank/DDBJ whole genome shotgun (WGS) entry which is preliminary data.</text>
</comment>
<evidence type="ECO:0000313" key="2">
    <source>
        <dbReference type="EMBL" id="MFB9896871.1"/>
    </source>
</evidence>
<evidence type="ECO:0000259" key="1">
    <source>
        <dbReference type="Pfam" id="PF00535"/>
    </source>
</evidence>